<dbReference type="OrthoDB" id="4196148at2759"/>
<feature type="region of interest" description="Disordered" evidence="1">
    <location>
        <begin position="234"/>
        <end position="255"/>
    </location>
</feature>
<dbReference type="AlphaFoldDB" id="A0A9P4I0X9"/>
<feature type="region of interest" description="Disordered" evidence="1">
    <location>
        <begin position="1"/>
        <end position="21"/>
    </location>
</feature>
<organism evidence="2 3">
    <name type="scientific">Rhizodiscina lignyota</name>
    <dbReference type="NCBI Taxonomy" id="1504668"/>
    <lineage>
        <taxon>Eukaryota</taxon>
        <taxon>Fungi</taxon>
        <taxon>Dikarya</taxon>
        <taxon>Ascomycota</taxon>
        <taxon>Pezizomycotina</taxon>
        <taxon>Dothideomycetes</taxon>
        <taxon>Pleosporomycetidae</taxon>
        <taxon>Aulographales</taxon>
        <taxon>Rhizodiscinaceae</taxon>
        <taxon>Rhizodiscina</taxon>
    </lineage>
</organism>
<evidence type="ECO:0000313" key="3">
    <source>
        <dbReference type="Proteomes" id="UP000799772"/>
    </source>
</evidence>
<evidence type="ECO:0000313" key="2">
    <source>
        <dbReference type="EMBL" id="KAF2092945.1"/>
    </source>
</evidence>
<sequence>MDMTDADSTRPHSPSLPPRYSRRLEDELIDHLAEQQSPRYSRLFADDFIPPHLVPPTIPEDATGSTADLTELLRGPSSARSVPNLRRPNLISPRIHLQPQLPPGPLSLTIDSGAIYPPPPSKALYHLPRSLTWNGNEIYLNLSIPAVSPPSSSSGRRRPAKESPRDLNLYVLRRTPFTNEIALLPKRDVGRAAVMKGKRSLFSSGTTWDVEVHGKVVLHYSKGRWRDVKGKAVAAETRREGKKNKKRSAESTFAPSQKPEMTIFRGGVGGLSEETTRHLIVAAWCARLWHTRHKEAPLIGALAMGRAYLNHGFDRR</sequence>
<keyword evidence="3" id="KW-1185">Reference proteome</keyword>
<gene>
    <name evidence="2" type="ORF">NA57DRAFT_81879</name>
</gene>
<feature type="region of interest" description="Disordered" evidence="1">
    <location>
        <begin position="147"/>
        <end position="166"/>
    </location>
</feature>
<accession>A0A9P4I0X9</accession>
<name>A0A9P4I0X9_9PEZI</name>
<evidence type="ECO:0000256" key="1">
    <source>
        <dbReference type="SAM" id="MobiDB-lite"/>
    </source>
</evidence>
<dbReference type="EMBL" id="ML978141">
    <property type="protein sequence ID" value="KAF2092945.1"/>
    <property type="molecule type" value="Genomic_DNA"/>
</dbReference>
<reference evidence="2" key="1">
    <citation type="journal article" date="2020" name="Stud. Mycol.">
        <title>101 Dothideomycetes genomes: a test case for predicting lifestyles and emergence of pathogens.</title>
        <authorList>
            <person name="Haridas S."/>
            <person name="Albert R."/>
            <person name="Binder M."/>
            <person name="Bloem J."/>
            <person name="Labutti K."/>
            <person name="Salamov A."/>
            <person name="Andreopoulos B."/>
            <person name="Baker S."/>
            <person name="Barry K."/>
            <person name="Bills G."/>
            <person name="Bluhm B."/>
            <person name="Cannon C."/>
            <person name="Castanera R."/>
            <person name="Culley D."/>
            <person name="Daum C."/>
            <person name="Ezra D."/>
            <person name="Gonzalez J."/>
            <person name="Henrissat B."/>
            <person name="Kuo A."/>
            <person name="Liang C."/>
            <person name="Lipzen A."/>
            <person name="Lutzoni F."/>
            <person name="Magnuson J."/>
            <person name="Mondo S."/>
            <person name="Nolan M."/>
            <person name="Ohm R."/>
            <person name="Pangilinan J."/>
            <person name="Park H.-J."/>
            <person name="Ramirez L."/>
            <person name="Alfaro M."/>
            <person name="Sun H."/>
            <person name="Tritt A."/>
            <person name="Yoshinaga Y."/>
            <person name="Zwiers L.-H."/>
            <person name="Turgeon B."/>
            <person name="Goodwin S."/>
            <person name="Spatafora J."/>
            <person name="Crous P."/>
            <person name="Grigoriev I."/>
        </authorList>
    </citation>
    <scope>NUCLEOTIDE SEQUENCE</scope>
    <source>
        <strain evidence="2">CBS 133067</strain>
    </source>
</reference>
<proteinExistence type="predicted"/>
<protein>
    <submittedName>
        <fullName evidence="2">Uncharacterized protein</fullName>
    </submittedName>
</protein>
<comment type="caution">
    <text evidence="2">The sequence shown here is derived from an EMBL/GenBank/DDBJ whole genome shotgun (WGS) entry which is preliminary data.</text>
</comment>
<dbReference type="Proteomes" id="UP000799772">
    <property type="component" value="Unassembled WGS sequence"/>
</dbReference>